<dbReference type="InterPro" id="IPR006342">
    <property type="entry name" value="FkbM_mtfrase"/>
</dbReference>
<sequence length="219" mass="23205">MSQLPDMATYLATLAPLGITPRAVIDVGTCHGTPELTAAFPSALHIFIEPAPALAARIAQLAARYGGEAYPLALGQAPATAPLHCPDSGVEGASLAWGRTRGGPQVRVETLDRLFASRTLPRPLLIKTDCQGHDLPVLQGGTALLRQTDIVVAEANLFHPAGQPDLGDMADLVGFMRAQGFAPHALFTPRYRPRDGALGQIDIAFARNDGPLRTHHSWG</sequence>
<reference evidence="2 3" key="1">
    <citation type="submission" date="2017-02" db="EMBL/GenBank/DDBJ databases">
        <title>Ketogulonicigenium robustum SPU B003 Genome sequencing and assembly.</title>
        <authorList>
            <person name="Li Y."/>
            <person name="Liu L."/>
            <person name="Wang C."/>
            <person name="Zhang M."/>
            <person name="Zhang T."/>
            <person name="Zhang Y."/>
        </authorList>
    </citation>
    <scope>NUCLEOTIDE SEQUENCE [LARGE SCALE GENOMIC DNA]</scope>
    <source>
        <strain evidence="2 3">SPU_B003</strain>
    </source>
</reference>
<dbReference type="EMBL" id="CP019937">
    <property type="protein sequence ID" value="ARO15486.1"/>
    <property type="molecule type" value="Genomic_DNA"/>
</dbReference>
<dbReference type="GO" id="GO:0008171">
    <property type="term" value="F:O-methyltransferase activity"/>
    <property type="evidence" value="ECO:0007669"/>
    <property type="project" value="TreeGrafter"/>
</dbReference>
<organism evidence="2 3">
    <name type="scientific">Ketogulonicigenium robustum</name>
    <dbReference type="NCBI Taxonomy" id="92947"/>
    <lineage>
        <taxon>Bacteria</taxon>
        <taxon>Pseudomonadati</taxon>
        <taxon>Pseudomonadota</taxon>
        <taxon>Alphaproteobacteria</taxon>
        <taxon>Rhodobacterales</taxon>
        <taxon>Roseobacteraceae</taxon>
        <taxon>Ketogulonicigenium</taxon>
    </lineage>
</organism>
<dbReference type="RefSeq" id="WP_157115681.1">
    <property type="nucleotide sequence ID" value="NZ_CP019937.1"/>
</dbReference>
<accession>A0A1W6P1Y0</accession>
<dbReference type="AlphaFoldDB" id="A0A1W6P1Y0"/>
<dbReference type="PANTHER" id="PTHR36973">
    <property type="entry name" value="SLL1456 PROTEIN-RELATED"/>
    <property type="match status" value="1"/>
</dbReference>
<name>A0A1W6P1Y0_9RHOB</name>
<dbReference type="NCBIfam" id="TIGR01444">
    <property type="entry name" value="fkbM_fam"/>
    <property type="match status" value="1"/>
</dbReference>
<gene>
    <name evidence="2" type="ORF">BVG79_02146</name>
</gene>
<dbReference type="Pfam" id="PF05050">
    <property type="entry name" value="Methyltransf_21"/>
    <property type="match status" value="1"/>
</dbReference>
<evidence type="ECO:0000313" key="2">
    <source>
        <dbReference type="EMBL" id="ARO15486.1"/>
    </source>
</evidence>
<protein>
    <submittedName>
        <fullName evidence="2">Methyltransferase FkbM</fullName>
    </submittedName>
</protein>
<keyword evidence="2" id="KW-0489">Methyltransferase</keyword>
<evidence type="ECO:0000259" key="1">
    <source>
        <dbReference type="Pfam" id="PF05050"/>
    </source>
</evidence>
<dbReference type="SUPFAM" id="SSF53335">
    <property type="entry name" value="S-adenosyl-L-methionine-dependent methyltransferases"/>
    <property type="match status" value="1"/>
</dbReference>
<dbReference type="PANTHER" id="PTHR36973:SF4">
    <property type="entry name" value="NODULATION PROTEIN"/>
    <property type="match status" value="1"/>
</dbReference>
<keyword evidence="2" id="KW-0808">Transferase</keyword>
<feature type="domain" description="Methyltransferase FkbM" evidence="1">
    <location>
        <begin position="26"/>
        <end position="181"/>
    </location>
</feature>
<dbReference type="GO" id="GO:0032259">
    <property type="term" value="P:methylation"/>
    <property type="evidence" value="ECO:0007669"/>
    <property type="project" value="UniProtKB-KW"/>
</dbReference>
<dbReference type="OrthoDB" id="292760at2"/>
<dbReference type="InterPro" id="IPR029063">
    <property type="entry name" value="SAM-dependent_MTases_sf"/>
</dbReference>
<dbReference type="KEGG" id="kro:BVG79_02146"/>
<evidence type="ECO:0000313" key="3">
    <source>
        <dbReference type="Proteomes" id="UP000242447"/>
    </source>
</evidence>
<proteinExistence type="predicted"/>
<dbReference type="STRING" id="92947.BVG79_02146"/>
<dbReference type="Gene3D" id="3.40.50.150">
    <property type="entry name" value="Vaccinia Virus protein VP39"/>
    <property type="match status" value="1"/>
</dbReference>
<dbReference type="Proteomes" id="UP000242447">
    <property type="component" value="Chromosome"/>
</dbReference>
<keyword evidence="3" id="KW-1185">Reference proteome</keyword>
<dbReference type="InterPro" id="IPR053188">
    <property type="entry name" value="FkbM_Methyltransferase"/>
</dbReference>